<evidence type="ECO:0000313" key="2">
    <source>
        <dbReference type="EMBL" id="EHJ13608.1"/>
    </source>
</evidence>
<dbReference type="Proteomes" id="UP000003477">
    <property type="component" value="Unassembled WGS sequence"/>
</dbReference>
<evidence type="ECO:0000313" key="3">
    <source>
        <dbReference type="Proteomes" id="UP000003477"/>
    </source>
</evidence>
<keyword evidence="1" id="KW-1133">Transmembrane helix</keyword>
<dbReference type="EMBL" id="AESD01000259">
    <property type="protein sequence ID" value="EHJ13608.1"/>
    <property type="molecule type" value="Genomic_DNA"/>
</dbReference>
<dbReference type="RefSeq" id="WP_007310090.1">
    <property type="nucleotide sequence ID" value="NZ_AESD01000259.1"/>
</dbReference>
<dbReference type="CDD" id="cd00229">
    <property type="entry name" value="SGNH_hydrolase"/>
    <property type="match status" value="1"/>
</dbReference>
<reference evidence="2 3" key="1">
    <citation type="journal article" date="2011" name="Front. Microbiol.">
        <title>Two Strains of Crocosphaera watsonii with Highly Conserved Genomes are Distinguished by Strain-Specific Features.</title>
        <authorList>
            <person name="Bench S.R."/>
            <person name="Ilikchyan I.N."/>
            <person name="Tripp H.J."/>
            <person name="Zehr J.P."/>
        </authorList>
    </citation>
    <scope>NUCLEOTIDE SEQUENCE [LARGE SCALE GENOMIC DNA]</scope>
    <source>
        <strain evidence="2 3">WH 0003</strain>
    </source>
</reference>
<proteinExistence type="predicted"/>
<organism evidence="2 3">
    <name type="scientific">Crocosphaera watsonii WH 0003</name>
    <dbReference type="NCBI Taxonomy" id="423471"/>
    <lineage>
        <taxon>Bacteria</taxon>
        <taxon>Bacillati</taxon>
        <taxon>Cyanobacteriota</taxon>
        <taxon>Cyanophyceae</taxon>
        <taxon>Oscillatoriophycideae</taxon>
        <taxon>Chroococcales</taxon>
        <taxon>Aphanothecaceae</taxon>
        <taxon>Crocosphaera</taxon>
    </lineage>
</organism>
<feature type="transmembrane region" description="Helical" evidence="1">
    <location>
        <begin position="12"/>
        <end position="32"/>
    </location>
</feature>
<comment type="caution">
    <text evidence="2">The sequence shown here is derived from an EMBL/GenBank/DDBJ whole genome shotgun (WGS) entry which is preliminary data.</text>
</comment>
<evidence type="ECO:0000256" key="1">
    <source>
        <dbReference type="SAM" id="Phobius"/>
    </source>
</evidence>
<accession>G5J2H9</accession>
<dbReference type="Gene3D" id="3.40.50.1110">
    <property type="entry name" value="SGNH hydrolase"/>
    <property type="match status" value="1"/>
</dbReference>
<protein>
    <recommendedName>
        <fullName evidence="4">SGNH hydrolase-type esterase domain-containing protein</fullName>
    </recommendedName>
</protein>
<dbReference type="PATRIC" id="fig|423471.3.peg.1604"/>
<evidence type="ECO:0008006" key="4">
    <source>
        <dbReference type="Google" id="ProtNLM"/>
    </source>
</evidence>
<dbReference type="GeneID" id="88765480"/>
<sequence length="399" mass="45472">MPKSNKFKQISANLLLGLGGAIFALIVGEIALRIMGIAYPSFYQADPHRGHALIPGISGWWKHEGKGWIGVNKDGLRDKEYSKEKPDNTLRIAVIGDSFAEAIQVNAEDTFWSLMETKLPQCQRFQNQNIEVINFGVGDYGTAQEYMTLKHHVSEYSPDLVVLAVFTGNDIINNSKNLSPDDRFSPFLLKKEGKYVMDLSFKETETYQWRNSLTRKAIFSTINNSRILQLVNETRVAMKKRRQLLGSQTETENKDVLQYLDFNPELYKNSDPNWQEAWNITEELIKLIQLETQSMNSDLLVVTLSNPAQVYPDAAYREQYFKQAEVKDTFYPEERITDLGKQQGFEVLSLAPLFQSHADKNQVFLHGFDNTIMGSGHWNKSGHKLAGEMISEKVCTKPD</sequence>
<dbReference type="SUPFAM" id="SSF52266">
    <property type="entry name" value="SGNH hydrolase"/>
    <property type="match status" value="1"/>
</dbReference>
<name>G5J2H9_CROWT</name>
<keyword evidence="1" id="KW-0472">Membrane</keyword>
<keyword evidence="1" id="KW-0812">Transmembrane</keyword>
<dbReference type="AlphaFoldDB" id="G5J2H9"/>
<dbReference type="InterPro" id="IPR036514">
    <property type="entry name" value="SGNH_hydro_sf"/>
</dbReference>
<gene>
    <name evidence="2" type="ORF">CWATWH0003_1714</name>
</gene>